<organism evidence="2 3">
    <name type="scientific">Winogradskyella pelagia</name>
    <dbReference type="NCBI Taxonomy" id="2819984"/>
    <lineage>
        <taxon>Bacteria</taxon>
        <taxon>Pseudomonadati</taxon>
        <taxon>Bacteroidota</taxon>
        <taxon>Flavobacteriia</taxon>
        <taxon>Flavobacteriales</taxon>
        <taxon>Flavobacteriaceae</taxon>
        <taxon>Winogradskyella</taxon>
    </lineage>
</organism>
<evidence type="ECO:0000313" key="3">
    <source>
        <dbReference type="Proteomes" id="UP000676776"/>
    </source>
</evidence>
<dbReference type="EMBL" id="JAGEVF010000003">
    <property type="protein sequence ID" value="MBO3116092.1"/>
    <property type="molecule type" value="Genomic_DNA"/>
</dbReference>
<gene>
    <name evidence="2" type="ORF">J4050_05000</name>
</gene>
<evidence type="ECO:0000313" key="2">
    <source>
        <dbReference type="EMBL" id="MBO3116092.1"/>
    </source>
</evidence>
<name>A0ABS3T027_9FLAO</name>
<accession>A0ABS3T027</accession>
<dbReference type="RefSeq" id="WP_208152911.1">
    <property type="nucleotide sequence ID" value="NZ_JAGEVF010000003.1"/>
</dbReference>
<protein>
    <submittedName>
        <fullName evidence="2">Uncharacterized protein</fullName>
    </submittedName>
</protein>
<keyword evidence="1" id="KW-0812">Transmembrane</keyword>
<proteinExistence type="predicted"/>
<sequence>MIKFFRHIRQNLLMENQTSKYFKYAIGEIILVVIGILIALQINNWNEKRKESKQETTILKSLKNDIQSDLKDLNFEIDFKKKMIIKYANCLDILTDKKEGTKADFFRDFKSILQIGGLTLNVTTFNNLQNNGELKLITNKSLADSIVGYYNTDYQGWETALRDYTRNNFAPYLLEFDYVPPHDIELIEPQLQAFLEQFSENIVDYKKAQQPLEAYKNNYMIINMLRYKSRNILGLLAAYTRQKEYAINLNNSIDDYLKKIND</sequence>
<dbReference type="InterPro" id="IPR045749">
    <property type="entry name" value="DUF6090"/>
</dbReference>
<evidence type="ECO:0000256" key="1">
    <source>
        <dbReference type="SAM" id="Phobius"/>
    </source>
</evidence>
<dbReference type="Proteomes" id="UP000676776">
    <property type="component" value="Unassembled WGS sequence"/>
</dbReference>
<reference evidence="2 3" key="1">
    <citation type="submission" date="2021-03" db="EMBL/GenBank/DDBJ databases">
        <title>Winogradskyella sp. nov., isolated from costal sediment.</title>
        <authorList>
            <person name="Gao C."/>
        </authorList>
    </citation>
    <scope>NUCLEOTIDE SEQUENCE [LARGE SCALE GENOMIC DNA]</scope>
    <source>
        <strain evidence="2 3">DF17</strain>
    </source>
</reference>
<keyword evidence="1" id="KW-1133">Transmembrane helix</keyword>
<comment type="caution">
    <text evidence="2">The sequence shown here is derived from an EMBL/GenBank/DDBJ whole genome shotgun (WGS) entry which is preliminary data.</text>
</comment>
<feature type="transmembrane region" description="Helical" evidence="1">
    <location>
        <begin position="21"/>
        <end position="42"/>
    </location>
</feature>
<dbReference type="Pfam" id="PF19578">
    <property type="entry name" value="DUF6090"/>
    <property type="match status" value="1"/>
</dbReference>
<keyword evidence="3" id="KW-1185">Reference proteome</keyword>
<keyword evidence="1" id="KW-0472">Membrane</keyword>